<gene>
    <name evidence="1" type="ORF">NEDG_00977</name>
</gene>
<dbReference type="VEuPathDB" id="MicrosporidiaDB:NEDG_00977"/>
<dbReference type="RefSeq" id="XP_067543583.1">
    <property type="nucleotide sequence ID" value="XM_067688395.1"/>
</dbReference>
<accession>A0A177EAL5</accession>
<reference evidence="1 2" key="1">
    <citation type="submission" date="2016-02" db="EMBL/GenBank/DDBJ databases">
        <title>Discovery of a natural microsporidian pathogen with a broad tissue tropism in Caenorhabditis elegans.</title>
        <authorList>
            <person name="Luallen R.J."/>
            <person name="Reinke A.W."/>
            <person name="Tong L."/>
            <person name="Botts M.R."/>
            <person name="Felix M.-A."/>
            <person name="Troemel E.R."/>
        </authorList>
    </citation>
    <scope>NUCLEOTIDE SEQUENCE [LARGE SCALE GENOMIC DNA]</scope>
    <source>
        <strain evidence="1 2">JUm2807</strain>
    </source>
</reference>
<evidence type="ECO:0000313" key="1">
    <source>
        <dbReference type="EMBL" id="OAG28838.1"/>
    </source>
</evidence>
<comment type="caution">
    <text evidence="1">The sequence shown here is derived from an EMBL/GenBank/DDBJ whole genome shotgun (WGS) entry which is preliminary data.</text>
</comment>
<dbReference type="EMBL" id="LTDL01000042">
    <property type="protein sequence ID" value="OAG28838.1"/>
    <property type="molecule type" value="Genomic_DNA"/>
</dbReference>
<dbReference type="GeneID" id="93647327"/>
<dbReference type="AlphaFoldDB" id="A0A177EAL5"/>
<proteinExistence type="predicted"/>
<evidence type="ECO:0000313" key="2">
    <source>
        <dbReference type="Proteomes" id="UP000185944"/>
    </source>
</evidence>
<protein>
    <submittedName>
        <fullName evidence="1">Uncharacterized protein</fullName>
    </submittedName>
</protein>
<keyword evidence="2" id="KW-1185">Reference proteome</keyword>
<organism evidence="1 2">
    <name type="scientific">Nematocida displodere</name>
    <dbReference type="NCBI Taxonomy" id="1805483"/>
    <lineage>
        <taxon>Eukaryota</taxon>
        <taxon>Fungi</taxon>
        <taxon>Fungi incertae sedis</taxon>
        <taxon>Microsporidia</taxon>
        <taxon>Nematocida</taxon>
    </lineage>
</organism>
<dbReference type="Proteomes" id="UP000185944">
    <property type="component" value="Unassembled WGS sequence"/>
</dbReference>
<sequence length="148" mass="16083">MEDTLVSGEHQNVTRFVRCQGDVLAVASILVEAREEETLGLPTKTDLPNIEVNVAGKKSAPFLKGIITRIVKEELEKLPTQKVSLVFDIFSSKSVIVPAMQLLSDALRHLGLGSEYAGTEVEASGSVVCTVTRNSAPFWTSRVKALEQ</sequence>
<name>A0A177EAL5_9MICR</name>